<keyword evidence="16" id="KW-1185">Reference proteome</keyword>
<keyword evidence="9 14" id="KW-0408">Iron</keyword>
<dbReference type="FunFam" id="3.10.120.10:FF:000002">
    <property type="entry name" value="Cytochrome b5 type B"/>
    <property type="match status" value="1"/>
</dbReference>
<dbReference type="PRINTS" id="PR00363">
    <property type="entry name" value="CYTOCHROMEB5"/>
</dbReference>
<protein>
    <recommendedName>
        <fullName evidence="13">Cytochrome b5</fullName>
    </recommendedName>
</protein>
<dbReference type="GO" id="GO:0046872">
    <property type="term" value="F:metal ion binding"/>
    <property type="evidence" value="ECO:0007669"/>
    <property type="project" value="UniProtKB-UniRule"/>
</dbReference>
<dbReference type="WBParaSite" id="ACRNAN_Path_723.g2738.t1">
    <property type="protein sequence ID" value="ACRNAN_Path_723.g2738.t1"/>
    <property type="gene ID" value="ACRNAN_Path_723.g2738"/>
</dbReference>
<keyword evidence="5 14" id="KW-0479">Metal-binding</keyword>
<keyword evidence="2" id="KW-0813">Transport</keyword>
<evidence type="ECO:0000256" key="2">
    <source>
        <dbReference type="ARBA" id="ARBA00022448"/>
    </source>
</evidence>
<keyword evidence="4" id="KW-0812">Transmembrane</keyword>
<proteinExistence type="inferred from homology"/>
<keyword evidence="6" id="KW-0256">Endoplasmic reticulum</keyword>
<evidence type="ECO:0000313" key="17">
    <source>
        <dbReference type="WBParaSite" id="ACRNAN_Path_723.g2738.t1"/>
    </source>
</evidence>
<reference evidence="17" key="1">
    <citation type="submission" date="2022-11" db="UniProtKB">
        <authorList>
            <consortium name="WormBaseParasite"/>
        </authorList>
    </citation>
    <scope>IDENTIFICATION</scope>
</reference>
<evidence type="ECO:0000256" key="11">
    <source>
        <dbReference type="ARBA" id="ARBA00037877"/>
    </source>
</evidence>
<dbReference type="AlphaFoldDB" id="A0A914CC25"/>
<keyword evidence="8" id="KW-0249">Electron transport</keyword>
<evidence type="ECO:0000256" key="5">
    <source>
        <dbReference type="ARBA" id="ARBA00022723"/>
    </source>
</evidence>
<dbReference type="GO" id="GO:0005789">
    <property type="term" value="C:endoplasmic reticulum membrane"/>
    <property type="evidence" value="ECO:0007669"/>
    <property type="project" value="UniProtKB-SubCell"/>
</dbReference>
<evidence type="ECO:0000256" key="9">
    <source>
        <dbReference type="ARBA" id="ARBA00023004"/>
    </source>
</evidence>
<evidence type="ECO:0000313" key="16">
    <source>
        <dbReference type="Proteomes" id="UP000887540"/>
    </source>
</evidence>
<evidence type="ECO:0000256" key="4">
    <source>
        <dbReference type="ARBA" id="ARBA00022692"/>
    </source>
</evidence>
<evidence type="ECO:0000256" key="13">
    <source>
        <dbReference type="ARBA" id="ARBA00039806"/>
    </source>
</evidence>
<dbReference type="PANTHER" id="PTHR19359">
    <property type="entry name" value="CYTOCHROME B5"/>
    <property type="match status" value="1"/>
</dbReference>
<keyword evidence="7" id="KW-0492">Microsome</keyword>
<dbReference type="InterPro" id="IPR050668">
    <property type="entry name" value="Cytochrome_b5"/>
</dbReference>
<dbReference type="GO" id="GO:0020037">
    <property type="term" value="F:heme binding"/>
    <property type="evidence" value="ECO:0007669"/>
    <property type="project" value="UniProtKB-UniRule"/>
</dbReference>
<dbReference type="PANTHER" id="PTHR19359:SF150">
    <property type="entry name" value="CYTOCHROME B5"/>
    <property type="match status" value="1"/>
</dbReference>
<accession>A0A914CC25</accession>
<dbReference type="Pfam" id="PF00173">
    <property type="entry name" value="Cyt-b5"/>
    <property type="match status" value="1"/>
</dbReference>
<feature type="domain" description="Cytochrome b5 heme-binding" evidence="15">
    <location>
        <begin position="5"/>
        <end position="81"/>
    </location>
</feature>
<dbReference type="SUPFAM" id="SSF55856">
    <property type="entry name" value="Cytochrome b5-like heme/steroid binding domain"/>
    <property type="match status" value="1"/>
</dbReference>
<sequence length="140" mass="15566">MASELRIIRSEEVAKHNSEGSVWVIIDDKVYDVTKFLLEHPGGEEVLIQQAGQDATEAFNDVGHSADARAMTQEYLIGRLPDEETRNAKPPKITQEKAADGSSWSDIILSPTWTNFLIPVAVSIGVYLTYKLAQRAFPHI</sequence>
<keyword evidence="3 14" id="KW-0349">Heme</keyword>
<evidence type="ECO:0000256" key="3">
    <source>
        <dbReference type="ARBA" id="ARBA00022617"/>
    </source>
</evidence>
<evidence type="ECO:0000256" key="7">
    <source>
        <dbReference type="ARBA" id="ARBA00022848"/>
    </source>
</evidence>
<dbReference type="PROSITE" id="PS50255">
    <property type="entry name" value="CYTOCHROME_B5_2"/>
    <property type="match status" value="1"/>
</dbReference>
<evidence type="ECO:0000259" key="15">
    <source>
        <dbReference type="PROSITE" id="PS50255"/>
    </source>
</evidence>
<evidence type="ECO:0000256" key="6">
    <source>
        <dbReference type="ARBA" id="ARBA00022824"/>
    </source>
</evidence>
<comment type="subcellular location">
    <subcellularLocation>
        <location evidence="1">Endoplasmic reticulum membrane</location>
        <topology evidence="1">Single-pass membrane protein</topology>
        <orientation evidence="1">Cytoplasmic side</orientation>
    </subcellularLocation>
    <subcellularLocation>
        <location evidence="11">Microsome membrane</location>
        <topology evidence="11">Single-pass membrane protein</topology>
        <orientation evidence="11">Cytoplasmic side</orientation>
    </subcellularLocation>
</comment>
<organism evidence="16 17">
    <name type="scientific">Acrobeloides nanus</name>
    <dbReference type="NCBI Taxonomy" id="290746"/>
    <lineage>
        <taxon>Eukaryota</taxon>
        <taxon>Metazoa</taxon>
        <taxon>Ecdysozoa</taxon>
        <taxon>Nematoda</taxon>
        <taxon>Chromadorea</taxon>
        <taxon>Rhabditida</taxon>
        <taxon>Tylenchina</taxon>
        <taxon>Cephalobomorpha</taxon>
        <taxon>Cephaloboidea</taxon>
        <taxon>Cephalobidae</taxon>
        <taxon>Acrobeloides</taxon>
    </lineage>
</organism>
<dbReference type="InterPro" id="IPR001199">
    <property type="entry name" value="Cyt_B5-like_heme/steroid-bd"/>
</dbReference>
<evidence type="ECO:0000256" key="12">
    <source>
        <dbReference type="ARBA" id="ARBA00038168"/>
    </source>
</evidence>
<comment type="similarity">
    <text evidence="12 14">Belongs to the cytochrome b5 family.</text>
</comment>
<dbReference type="Proteomes" id="UP000887540">
    <property type="component" value="Unplaced"/>
</dbReference>
<keyword evidence="10" id="KW-0472">Membrane</keyword>
<dbReference type="InterPro" id="IPR018506">
    <property type="entry name" value="Cyt_B5_heme-BS"/>
</dbReference>
<dbReference type="InterPro" id="IPR036400">
    <property type="entry name" value="Cyt_B5-like_heme/steroid_sf"/>
</dbReference>
<dbReference type="Gene3D" id="3.10.120.10">
    <property type="entry name" value="Cytochrome b5-like heme/steroid binding domain"/>
    <property type="match status" value="1"/>
</dbReference>
<evidence type="ECO:0000256" key="1">
    <source>
        <dbReference type="ARBA" id="ARBA00004131"/>
    </source>
</evidence>
<evidence type="ECO:0000256" key="8">
    <source>
        <dbReference type="ARBA" id="ARBA00022982"/>
    </source>
</evidence>
<name>A0A914CC25_9BILA</name>
<evidence type="ECO:0000256" key="14">
    <source>
        <dbReference type="RuleBase" id="RU362121"/>
    </source>
</evidence>
<evidence type="ECO:0000256" key="10">
    <source>
        <dbReference type="ARBA" id="ARBA00023136"/>
    </source>
</evidence>
<dbReference type="PROSITE" id="PS00191">
    <property type="entry name" value="CYTOCHROME_B5_1"/>
    <property type="match status" value="1"/>
</dbReference>
<dbReference type="SMART" id="SM01117">
    <property type="entry name" value="Cyt-b5"/>
    <property type="match status" value="1"/>
</dbReference>